<evidence type="ECO:0000256" key="3">
    <source>
        <dbReference type="ARBA" id="ARBA00023136"/>
    </source>
</evidence>
<sequence length="402" mass="44344">MSESRGYCVFLLITLLTGSSSGTGISSMSVCLNDSVQVFKGFTSASGNSDLSLYLNGLNNKLVAMWSMKNSTLTASILPSHKEKVFREKDGSIWIRNLNLSDEAKYVIHYNIDSFSTTSEVQVEVMVAPNKDCKPRIRRLNTSLNATLDINVCGKPVVSVYWLDLHGNSFRDKTINLPPGSDTGTYYACIEGPAQTCVNNFKQMDYCSKYPIGGALGVVNRSVCLGDSIQLIDSGDTDVSLFKYGANVTLMATWSTQNSFLTSNIQSKYRQKVRLDENGSLWIQNINLSDAGKYIIQYKMNGSSSNAEVQIDVMVAPTQRCKPKIHRVDNILQASLETEHCGTPTASVNWLDLHRNLYQNEKVKLPPGSEAGTYHACVEGPALSCVNTLSKMDYCSTYTIRD</sequence>
<evidence type="ECO:0000256" key="5">
    <source>
        <dbReference type="SAM" id="SignalP"/>
    </source>
</evidence>
<reference evidence="6" key="3">
    <citation type="submission" date="2023-05" db="EMBL/GenBank/DDBJ databases">
        <authorList>
            <person name="Smith C.H."/>
        </authorList>
    </citation>
    <scope>NUCLEOTIDE SEQUENCE</scope>
    <source>
        <strain evidence="6">CHS0354</strain>
        <tissue evidence="6">Mantle</tissue>
    </source>
</reference>
<dbReference type="PANTHER" id="PTHR12080:SF48">
    <property type="entry name" value="IMMUNOGLOBULIN SUBTYPE DOMAIN-CONTAINING PROTEIN"/>
    <property type="match status" value="1"/>
</dbReference>
<dbReference type="InterPro" id="IPR015631">
    <property type="entry name" value="CD2/SLAM_rcpt"/>
</dbReference>
<dbReference type="InterPro" id="IPR036179">
    <property type="entry name" value="Ig-like_dom_sf"/>
</dbReference>
<gene>
    <name evidence="6" type="ORF">CHS0354_039312</name>
</gene>
<dbReference type="SUPFAM" id="SSF48726">
    <property type="entry name" value="Immunoglobulin"/>
    <property type="match status" value="1"/>
</dbReference>
<reference evidence="6" key="2">
    <citation type="journal article" date="2021" name="Genome Biol. Evol.">
        <title>Developing a high-quality reference genome for a parasitic bivalve with doubly uniparental inheritance (Bivalvia: Unionida).</title>
        <authorList>
            <person name="Smith C.H."/>
        </authorList>
    </citation>
    <scope>NUCLEOTIDE SEQUENCE</scope>
    <source>
        <strain evidence="6">CHS0354</strain>
        <tissue evidence="6">Mantle</tissue>
    </source>
</reference>
<feature type="chain" id="PRO_5041978438" description="Ig-like domain-containing protein" evidence="5">
    <location>
        <begin position="23"/>
        <end position="402"/>
    </location>
</feature>
<keyword evidence="4" id="KW-0325">Glycoprotein</keyword>
<keyword evidence="7" id="KW-1185">Reference proteome</keyword>
<name>A0AAE0SYX1_9BIVA</name>
<evidence type="ECO:0000256" key="2">
    <source>
        <dbReference type="ARBA" id="ARBA00022729"/>
    </source>
</evidence>
<evidence type="ECO:0000256" key="4">
    <source>
        <dbReference type="ARBA" id="ARBA00023180"/>
    </source>
</evidence>
<feature type="signal peptide" evidence="5">
    <location>
        <begin position="1"/>
        <end position="22"/>
    </location>
</feature>
<accession>A0AAE0SYX1</accession>
<protein>
    <recommendedName>
        <fullName evidence="8">Ig-like domain-containing protein</fullName>
    </recommendedName>
</protein>
<comment type="caution">
    <text evidence="6">The sequence shown here is derived from an EMBL/GenBank/DDBJ whole genome shotgun (WGS) entry which is preliminary data.</text>
</comment>
<dbReference type="InterPro" id="IPR013783">
    <property type="entry name" value="Ig-like_fold"/>
</dbReference>
<dbReference type="EMBL" id="JAEAOA010002303">
    <property type="protein sequence ID" value="KAK3600205.1"/>
    <property type="molecule type" value="Genomic_DNA"/>
</dbReference>
<evidence type="ECO:0000256" key="1">
    <source>
        <dbReference type="ARBA" id="ARBA00004370"/>
    </source>
</evidence>
<feature type="non-terminal residue" evidence="6">
    <location>
        <position position="402"/>
    </location>
</feature>
<keyword evidence="2 5" id="KW-0732">Signal</keyword>
<dbReference type="PANTHER" id="PTHR12080">
    <property type="entry name" value="SIGNALING LYMPHOCYTIC ACTIVATION MOLECULE"/>
    <property type="match status" value="1"/>
</dbReference>
<evidence type="ECO:0000313" key="7">
    <source>
        <dbReference type="Proteomes" id="UP001195483"/>
    </source>
</evidence>
<dbReference type="AlphaFoldDB" id="A0AAE0SYX1"/>
<dbReference type="Proteomes" id="UP001195483">
    <property type="component" value="Unassembled WGS sequence"/>
</dbReference>
<dbReference type="Gene3D" id="2.60.40.10">
    <property type="entry name" value="Immunoglobulins"/>
    <property type="match status" value="1"/>
</dbReference>
<reference evidence="6" key="1">
    <citation type="journal article" date="2021" name="Genome Biol. Evol.">
        <title>A High-Quality Reference Genome for a Parasitic Bivalve with Doubly Uniparental Inheritance (Bivalvia: Unionida).</title>
        <authorList>
            <person name="Smith C.H."/>
        </authorList>
    </citation>
    <scope>NUCLEOTIDE SEQUENCE</scope>
    <source>
        <strain evidence="6">CHS0354</strain>
    </source>
</reference>
<evidence type="ECO:0000313" key="6">
    <source>
        <dbReference type="EMBL" id="KAK3600205.1"/>
    </source>
</evidence>
<keyword evidence="3" id="KW-0472">Membrane</keyword>
<organism evidence="6 7">
    <name type="scientific">Potamilus streckersoni</name>
    <dbReference type="NCBI Taxonomy" id="2493646"/>
    <lineage>
        <taxon>Eukaryota</taxon>
        <taxon>Metazoa</taxon>
        <taxon>Spiralia</taxon>
        <taxon>Lophotrochozoa</taxon>
        <taxon>Mollusca</taxon>
        <taxon>Bivalvia</taxon>
        <taxon>Autobranchia</taxon>
        <taxon>Heteroconchia</taxon>
        <taxon>Palaeoheterodonta</taxon>
        <taxon>Unionida</taxon>
        <taxon>Unionoidea</taxon>
        <taxon>Unionidae</taxon>
        <taxon>Ambleminae</taxon>
        <taxon>Lampsilini</taxon>
        <taxon>Potamilus</taxon>
    </lineage>
</organism>
<proteinExistence type="predicted"/>
<comment type="subcellular location">
    <subcellularLocation>
        <location evidence="1">Membrane</location>
    </subcellularLocation>
</comment>
<evidence type="ECO:0008006" key="8">
    <source>
        <dbReference type="Google" id="ProtNLM"/>
    </source>
</evidence>
<dbReference type="GO" id="GO:0016020">
    <property type="term" value="C:membrane"/>
    <property type="evidence" value="ECO:0007669"/>
    <property type="project" value="UniProtKB-SubCell"/>
</dbReference>